<comment type="caution">
    <text evidence="19">The sequence shown here is derived from an EMBL/GenBank/DDBJ whole genome shotgun (WGS) entry which is preliminary data.</text>
</comment>
<organism evidence="19 20">
    <name type="scientific">Rhodoferax saidenbachensis</name>
    <dbReference type="NCBI Taxonomy" id="1484693"/>
    <lineage>
        <taxon>Bacteria</taxon>
        <taxon>Pseudomonadati</taxon>
        <taxon>Pseudomonadota</taxon>
        <taxon>Betaproteobacteria</taxon>
        <taxon>Burkholderiales</taxon>
        <taxon>Comamonadaceae</taxon>
        <taxon>Rhodoferax</taxon>
    </lineage>
</organism>
<protein>
    <submittedName>
        <fullName evidence="19">Polysaccharide export outer membrane protein</fullName>
    </submittedName>
</protein>
<feature type="domain" description="Polysaccharide export protein N-terminal" evidence="16">
    <location>
        <begin position="27"/>
        <end position="101"/>
    </location>
</feature>
<evidence type="ECO:0000256" key="13">
    <source>
        <dbReference type="ARBA" id="ARBA00023237"/>
    </source>
</evidence>
<evidence type="ECO:0000256" key="3">
    <source>
        <dbReference type="ARBA" id="ARBA00022448"/>
    </source>
</evidence>
<dbReference type="Proteomes" id="UP001268089">
    <property type="component" value="Unassembled WGS sequence"/>
</dbReference>
<keyword evidence="4" id="KW-1134">Transmembrane beta strand</keyword>
<accession>A0ABU1ZJ92</accession>
<comment type="similarity">
    <text evidence="2">Belongs to the BexD/CtrA/VexA family.</text>
</comment>
<keyword evidence="9" id="KW-0406">Ion transport</keyword>
<evidence type="ECO:0000313" key="19">
    <source>
        <dbReference type="EMBL" id="MDR7305616.1"/>
    </source>
</evidence>
<keyword evidence="3" id="KW-0813">Transport</keyword>
<dbReference type="InterPro" id="IPR003715">
    <property type="entry name" value="Poly_export_N"/>
</dbReference>
<dbReference type="NCBIfam" id="TIGR03028">
    <property type="entry name" value="EpsE"/>
    <property type="match status" value="1"/>
</dbReference>
<keyword evidence="7 15" id="KW-0732">Signal</keyword>
<feature type="signal peptide" evidence="15">
    <location>
        <begin position="1"/>
        <end position="24"/>
    </location>
</feature>
<keyword evidence="5" id="KW-0762">Sugar transport</keyword>
<dbReference type="EMBL" id="JAVDXO010000002">
    <property type="protein sequence ID" value="MDR7305616.1"/>
    <property type="molecule type" value="Genomic_DNA"/>
</dbReference>
<feature type="domain" description="Soluble ligand binding" evidence="17">
    <location>
        <begin position="194"/>
        <end position="247"/>
    </location>
</feature>
<evidence type="ECO:0000256" key="1">
    <source>
        <dbReference type="ARBA" id="ARBA00004571"/>
    </source>
</evidence>
<evidence type="ECO:0000256" key="7">
    <source>
        <dbReference type="ARBA" id="ARBA00022729"/>
    </source>
</evidence>
<dbReference type="Gene3D" id="3.30.1950.10">
    <property type="entry name" value="wza like domain"/>
    <property type="match status" value="1"/>
</dbReference>
<comment type="subcellular location">
    <subcellularLocation>
        <location evidence="1">Cell outer membrane</location>
        <topology evidence="1">Multi-pass membrane protein</topology>
    </subcellularLocation>
</comment>
<evidence type="ECO:0000259" key="18">
    <source>
        <dbReference type="Pfam" id="PF22461"/>
    </source>
</evidence>
<name>A0ABU1ZJ92_9BURK</name>
<dbReference type="InterPro" id="IPR054765">
    <property type="entry name" value="SLBB_dom"/>
</dbReference>
<sequence length="268" mass="29197">MKFNRLLHLLITTLLCLCSMAAHAQGKADYPLGAGDTIRVQVFQNPDLTIETRVSESGSITYPLIGAVEIGGLSVAVSEKKIADALQSGGFIQKPQVNITLIQIRGNQVSVLGQVARPGRFPLETVNTRLSDMLANAGGATPTGDDIAIVTGVRNGKIFRKEIDIPSIFLNDKSQDNLLLQGGDTIYVHRAPMFFIYGEAQRPGSYRIERDMTVMQALAQGGGPTARGSEKRLRLNRKLPDGRVQQIEPQLTDPVLPNDVLYVKESIF</sequence>
<dbReference type="InterPro" id="IPR017478">
    <property type="entry name" value="Polysacc_export_EpsE"/>
</dbReference>
<evidence type="ECO:0000256" key="9">
    <source>
        <dbReference type="ARBA" id="ARBA00023065"/>
    </source>
</evidence>
<keyword evidence="10" id="KW-0626">Porin</keyword>
<evidence type="ECO:0000259" key="16">
    <source>
        <dbReference type="Pfam" id="PF02563"/>
    </source>
</evidence>
<gene>
    <name evidence="19" type="ORF">J2X15_000894</name>
</gene>
<evidence type="ECO:0000256" key="14">
    <source>
        <dbReference type="ARBA" id="ARBA00023288"/>
    </source>
</evidence>
<dbReference type="Pfam" id="PF10531">
    <property type="entry name" value="SLBB"/>
    <property type="match status" value="1"/>
</dbReference>
<dbReference type="InterPro" id="IPR019554">
    <property type="entry name" value="Soluble_ligand-bd"/>
</dbReference>
<keyword evidence="6" id="KW-0812">Transmembrane</keyword>
<proteinExistence type="inferred from homology"/>
<dbReference type="InterPro" id="IPR049712">
    <property type="entry name" value="Poly_export"/>
</dbReference>
<dbReference type="Pfam" id="PF22461">
    <property type="entry name" value="SLBB_2"/>
    <property type="match status" value="1"/>
</dbReference>
<keyword evidence="11" id="KW-0472">Membrane</keyword>
<evidence type="ECO:0000256" key="6">
    <source>
        <dbReference type="ARBA" id="ARBA00022692"/>
    </source>
</evidence>
<keyword evidence="8" id="KW-0625">Polysaccharide transport</keyword>
<evidence type="ECO:0000256" key="4">
    <source>
        <dbReference type="ARBA" id="ARBA00022452"/>
    </source>
</evidence>
<evidence type="ECO:0000256" key="2">
    <source>
        <dbReference type="ARBA" id="ARBA00009450"/>
    </source>
</evidence>
<evidence type="ECO:0000256" key="10">
    <source>
        <dbReference type="ARBA" id="ARBA00023114"/>
    </source>
</evidence>
<dbReference type="Gene3D" id="3.10.560.10">
    <property type="entry name" value="Outer membrane lipoprotein wza domain like"/>
    <property type="match status" value="2"/>
</dbReference>
<feature type="domain" description="SLBB" evidence="18">
    <location>
        <begin position="108"/>
        <end position="188"/>
    </location>
</feature>
<keyword evidence="14" id="KW-0449">Lipoprotein</keyword>
<evidence type="ECO:0000256" key="12">
    <source>
        <dbReference type="ARBA" id="ARBA00023139"/>
    </source>
</evidence>
<dbReference type="PANTHER" id="PTHR33619:SF3">
    <property type="entry name" value="POLYSACCHARIDE EXPORT PROTEIN GFCE-RELATED"/>
    <property type="match status" value="1"/>
</dbReference>
<evidence type="ECO:0000256" key="8">
    <source>
        <dbReference type="ARBA" id="ARBA00023047"/>
    </source>
</evidence>
<dbReference type="Pfam" id="PF02563">
    <property type="entry name" value="Poly_export"/>
    <property type="match status" value="1"/>
</dbReference>
<keyword evidence="13" id="KW-0998">Cell outer membrane</keyword>
<evidence type="ECO:0000313" key="20">
    <source>
        <dbReference type="Proteomes" id="UP001268089"/>
    </source>
</evidence>
<reference evidence="19 20" key="1">
    <citation type="submission" date="2023-07" db="EMBL/GenBank/DDBJ databases">
        <title>Sorghum-associated microbial communities from plants grown in Nebraska, USA.</title>
        <authorList>
            <person name="Schachtman D."/>
        </authorList>
    </citation>
    <scope>NUCLEOTIDE SEQUENCE [LARGE SCALE GENOMIC DNA]</scope>
    <source>
        <strain evidence="19 20">BE308</strain>
    </source>
</reference>
<keyword evidence="20" id="KW-1185">Reference proteome</keyword>
<dbReference type="RefSeq" id="WP_310339822.1">
    <property type="nucleotide sequence ID" value="NZ_JAVDXO010000002.1"/>
</dbReference>
<evidence type="ECO:0000256" key="5">
    <source>
        <dbReference type="ARBA" id="ARBA00022597"/>
    </source>
</evidence>
<evidence type="ECO:0000256" key="15">
    <source>
        <dbReference type="SAM" id="SignalP"/>
    </source>
</evidence>
<evidence type="ECO:0000259" key="17">
    <source>
        <dbReference type="Pfam" id="PF10531"/>
    </source>
</evidence>
<dbReference type="PANTHER" id="PTHR33619">
    <property type="entry name" value="POLYSACCHARIDE EXPORT PROTEIN GFCE-RELATED"/>
    <property type="match status" value="1"/>
</dbReference>
<keyword evidence="12" id="KW-0564">Palmitate</keyword>
<evidence type="ECO:0000256" key="11">
    <source>
        <dbReference type="ARBA" id="ARBA00023136"/>
    </source>
</evidence>
<feature type="chain" id="PRO_5046628797" evidence="15">
    <location>
        <begin position="25"/>
        <end position="268"/>
    </location>
</feature>